<dbReference type="EMBL" id="KK198754">
    <property type="protein sequence ID" value="KCW86715.1"/>
    <property type="molecule type" value="Genomic_DNA"/>
</dbReference>
<feature type="region of interest" description="Disordered" evidence="1">
    <location>
        <begin position="1"/>
        <end position="31"/>
    </location>
</feature>
<evidence type="ECO:0000313" key="2">
    <source>
        <dbReference type="EMBL" id="KCW86715.1"/>
    </source>
</evidence>
<proteinExistence type="predicted"/>
<evidence type="ECO:0000256" key="1">
    <source>
        <dbReference type="SAM" id="MobiDB-lite"/>
    </source>
</evidence>
<organism evidence="2">
    <name type="scientific">Eucalyptus grandis</name>
    <name type="common">Flooded gum</name>
    <dbReference type="NCBI Taxonomy" id="71139"/>
    <lineage>
        <taxon>Eukaryota</taxon>
        <taxon>Viridiplantae</taxon>
        <taxon>Streptophyta</taxon>
        <taxon>Embryophyta</taxon>
        <taxon>Tracheophyta</taxon>
        <taxon>Spermatophyta</taxon>
        <taxon>Magnoliopsida</taxon>
        <taxon>eudicotyledons</taxon>
        <taxon>Gunneridae</taxon>
        <taxon>Pentapetalae</taxon>
        <taxon>rosids</taxon>
        <taxon>malvids</taxon>
        <taxon>Myrtales</taxon>
        <taxon>Myrtaceae</taxon>
        <taxon>Myrtoideae</taxon>
        <taxon>Eucalypteae</taxon>
        <taxon>Eucalyptus</taxon>
    </lineage>
</organism>
<dbReference type="InParanoid" id="A0A059D912"/>
<reference evidence="2" key="1">
    <citation type="submission" date="2013-07" db="EMBL/GenBank/DDBJ databases">
        <title>The genome of Eucalyptus grandis.</title>
        <authorList>
            <person name="Schmutz J."/>
            <person name="Hayes R."/>
            <person name="Myburg A."/>
            <person name="Tuskan G."/>
            <person name="Grattapaglia D."/>
            <person name="Rokhsar D.S."/>
        </authorList>
    </citation>
    <scope>NUCLEOTIDE SEQUENCE</scope>
    <source>
        <tissue evidence="2">Leaf extractions</tissue>
    </source>
</reference>
<gene>
    <name evidence="2" type="ORF">EUGRSUZ_B03323</name>
</gene>
<accession>A0A059D912</accession>
<dbReference type="AlphaFoldDB" id="A0A059D912"/>
<dbReference type="Gramene" id="KCW86715">
    <property type="protein sequence ID" value="KCW86715"/>
    <property type="gene ID" value="EUGRSUZ_B03323"/>
</dbReference>
<sequence length="95" mass="10148">MDLGESMESGGLGRPGLGELTSVGSPGPDLSMMNSSKLPNVFLHIFQPASHCPIVELVMLLGFKLLAKVSNCLTNSPSHPLAFYAVWSPSLYNML</sequence>
<protein>
    <submittedName>
        <fullName evidence="2">Uncharacterized protein</fullName>
    </submittedName>
</protein>
<name>A0A059D912_EUCGR</name>